<protein>
    <submittedName>
        <fullName evidence="2">Uncharacterized protein</fullName>
    </submittedName>
</protein>
<comment type="caution">
    <text evidence="2">The sequence shown here is derived from an EMBL/GenBank/DDBJ whole genome shotgun (WGS) entry which is preliminary data.</text>
</comment>
<proteinExistence type="predicted"/>
<evidence type="ECO:0000256" key="1">
    <source>
        <dbReference type="SAM" id="MobiDB-lite"/>
    </source>
</evidence>
<dbReference type="OrthoDB" id="1929441at2759"/>
<dbReference type="EMBL" id="PSQE01000001">
    <property type="protein sequence ID" value="RHN82762.1"/>
    <property type="molecule type" value="Genomic_DNA"/>
</dbReference>
<dbReference type="PANTHER" id="PTHR35767">
    <property type="entry name" value="HAPLESS PROTEIN"/>
    <property type="match status" value="1"/>
</dbReference>
<gene>
    <name evidence="2" type="ORF">MtrunA17_Chr1g0213251</name>
</gene>
<dbReference type="Gramene" id="rna6947">
    <property type="protein sequence ID" value="RHN82762.1"/>
    <property type="gene ID" value="gene6947"/>
</dbReference>
<name>A0A396JZ80_MEDTR</name>
<feature type="region of interest" description="Disordered" evidence="1">
    <location>
        <begin position="1"/>
        <end position="20"/>
    </location>
</feature>
<sequence>MSEQQQNLPKVLQQKGSEADDDKPFSIRRYVLASRHKSIFHSWPFPEKYLQICLNHGLKDILPPFESLKGCSKLLQHSRNDHDTKNLAEFCKTKSVQQHVIKQNQHNIKNECDLLSHGGEGSYKLVTKESSSKHVSNCSDYVKLSGSADHMFNLPSSSIHGRKRLPSLVSSKATKDKCRKRKGRCKKRSMVDILAVARHCTLEEICRINKFCYTTETVTEAYQHQDISKSGARGEDLVRKGHEAAITDIKGKGRLLVKFKLNTCNVNRNIN</sequence>
<organism evidence="2">
    <name type="scientific">Medicago truncatula</name>
    <name type="common">Barrel medic</name>
    <name type="synonym">Medicago tribuloides</name>
    <dbReference type="NCBI Taxonomy" id="3880"/>
    <lineage>
        <taxon>Eukaryota</taxon>
        <taxon>Viridiplantae</taxon>
        <taxon>Streptophyta</taxon>
        <taxon>Embryophyta</taxon>
        <taxon>Tracheophyta</taxon>
        <taxon>Spermatophyta</taxon>
        <taxon>Magnoliopsida</taxon>
        <taxon>eudicotyledons</taxon>
        <taxon>Gunneridae</taxon>
        <taxon>Pentapetalae</taxon>
        <taxon>rosids</taxon>
        <taxon>fabids</taxon>
        <taxon>Fabales</taxon>
        <taxon>Fabaceae</taxon>
        <taxon>Papilionoideae</taxon>
        <taxon>50 kb inversion clade</taxon>
        <taxon>NPAAA clade</taxon>
        <taxon>Hologalegina</taxon>
        <taxon>IRL clade</taxon>
        <taxon>Trifolieae</taxon>
        <taxon>Medicago</taxon>
    </lineage>
</organism>
<accession>A0A396JZ80</accession>
<evidence type="ECO:0000313" key="2">
    <source>
        <dbReference type="EMBL" id="RHN82762.1"/>
    </source>
</evidence>
<dbReference type="PANTHER" id="PTHR35767:SF1">
    <property type="entry name" value="HAPLESS PROTEIN"/>
    <property type="match status" value="1"/>
</dbReference>
<reference evidence="2" key="1">
    <citation type="journal article" date="2018" name="Nat. Plants">
        <title>Whole-genome landscape of Medicago truncatula symbiotic genes.</title>
        <authorList>
            <person name="Pecrix Y."/>
            <person name="Gamas P."/>
            <person name="Carrere S."/>
        </authorList>
    </citation>
    <scope>NUCLEOTIDE SEQUENCE</scope>
    <source>
        <tissue evidence="2">Leaves</tissue>
    </source>
</reference>
<dbReference type="Proteomes" id="UP000265566">
    <property type="component" value="Chromosome 1"/>
</dbReference>
<dbReference type="AlphaFoldDB" id="A0A396JZ80"/>